<comment type="caution">
    <text evidence="1">The sequence shown here is derived from an EMBL/GenBank/DDBJ whole genome shotgun (WGS) entry which is preliminary data.</text>
</comment>
<organism evidence="1 2">
    <name type="scientific">Brevundimonas vesicularis</name>
    <name type="common">Pseudomonas vesicularis</name>
    <dbReference type="NCBI Taxonomy" id="41276"/>
    <lineage>
        <taxon>Bacteria</taxon>
        <taxon>Pseudomonadati</taxon>
        <taxon>Pseudomonadota</taxon>
        <taxon>Alphaproteobacteria</taxon>
        <taxon>Caulobacterales</taxon>
        <taxon>Caulobacteraceae</taxon>
        <taxon>Brevundimonas</taxon>
    </lineage>
</organism>
<accession>A0A7W9L754</accession>
<dbReference type="RefSeq" id="WP_184280266.1">
    <property type="nucleotide sequence ID" value="NZ_JACHLJ010000006.1"/>
</dbReference>
<gene>
    <name evidence="1" type="ORF">HNP47_003134</name>
</gene>
<dbReference type="AlphaFoldDB" id="A0A7W9L754"/>
<protein>
    <submittedName>
        <fullName evidence="1">Uncharacterized protein</fullName>
    </submittedName>
</protein>
<name>A0A7W9L754_BREVE</name>
<evidence type="ECO:0000313" key="1">
    <source>
        <dbReference type="EMBL" id="MBB5773110.1"/>
    </source>
</evidence>
<proteinExistence type="predicted"/>
<dbReference type="EMBL" id="JACHLJ010000006">
    <property type="protein sequence ID" value="MBB5773110.1"/>
    <property type="molecule type" value="Genomic_DNA"/>
</dbReference>
<reference evidence="1 2" key="1">
    <citation type="submission" date="2020-08" db="EMBL/GenBank/DDBJ databases">
        <title>Functional genomics of gut bacteria from endangered species of beetles.</title>
        <authorList>
            <person name="Carlos-Shanley C."/>
        </authorList>
    </citation>
    <scope>NUCLEOTIDE SEQUENCE [LARGE SCALE GENOMIC DNA]</scope>
    <source>
        <strain evidence="1 2">S00192</strain>
    </source>
</reference>
<sequence>MKRKLFDLCAQLCDGTIERRSRWISDEWLSAELAKDSSLDRWVDLPNEFLEHGVTYPLSYEQEHPTEDGSGNT</sequence>
<dbReference type="Proteomes" id="UP000556201">
    <property type="component" value="Unassembled WGS sequence"/>
</dbReference>
<evidence type="ECO:0000313" key="2">
    <source>
        <dbReference type="Proteomes" id="UP000556201"/>
    </source>
</evidence>